<evidence type="ECO:0000313" key="7">
    <source>
        <dbReference type="EMBL" id="MBP2073061.1"/>
    </source>
</evidence>
<comment type="cofactor">
    <cofactor evidence="1">
        <name>[4Fe-4S] cluster</name>
        <dbReference type="ChEBI" id="CHEBI:49883"/>
    </cofactor>
</comment>
<dbReference type="Pfam" id="PF01869">
    <property type="entry name" value="BcrAD_BadFG"/>
    <property type="match status" value="2"/>
</dbReference>
<dbReference type="CDD" id="cd24034">
    <property type="entry name" value="ASKHA_NBD_O66634-like_rpt1"/>
    <property type="match status" value="1"/>
</dbReference>
<evidence type="ECO:0000259" key="5">
    <source>
        <dbReference type="Pfam" id="PF01869"/>
    </source>
</evidence>
<keyword evidence="8" id="KW-1185">Reference proteome</keyword>
<accession>A0ABS4NHB5</accession>
<keyword evidence="3" id="KW-0408">Iron</keyword>
<comment type="caution">
    <text evidence="7">The sequence shown here is derived from an EMBL/GenBank/DDBJ whole genome shotgun (WGS) entry which is preliminary data.</text>
</comment>
<dbReference type="Gene3D" id="3.30.420.40">
    <property type="match status" value="4"/>
</dbReference>
<dbReference type="PANTHER" id="PTHR32329:SF4">
    <property type="entry name" value="ACTIVATOR OF 2-HYDROXYACYL-COA DEHYDRATASE"/>
    <property type="match status" value="1"/>
</dbReference>
<dbReference type="InterPro" id="IPR002731">
    <property type="entry name" value="ATPase_BadF"/>
</dbReference>
<dbReference type="InterPro" id="IPR043129">
    <property type="entry name" value="ATPase_NBD"/>
</dbReference>
<feature type="domain" description="ATPase BadF/BadG/BcrA/BcrD type" evidence="5">
    <location>
        <begin position="323"/>
        <end position="577"/>
    </location>
</feature>
<evidence type="ECO:0000256" key="4">
    <source>
        <dbReference type="ARBA" id="ARBA00023014"/>
    </source>
</evidence>
<evidence type="ECO:0000256" key="3">
    <source>
        <dbReference type="ARBA" id="ARBA00023004"/>
    </source>
</evidence>
<dbReference type="RefSeq" id="WP_209454721.1">
    <property type="nucleotide sequence ID" value="NZ_JAGGLT010000033.1"/>
</dbReference>
<evidence type="ECO:0000256" key="1">
    <source>
        <dbReference type="ARBA" id="ARBA00001966"/>
    </source>
</evidence>
<dbReference type="Proteomes" id="UP001166402">
    <property type="component" value="Unassembled WGS sequence"/>
</dbReference>
<dbReference type="EMBL" id="JAGGLT010000033">
    <property type="protein sequence ID" value="MBP2073061.1"/>
    <property type="molecule type" value="Genomic_DNA"/>
</dbReference>
<evidence type="ECO:0000256" key="2">
    <source>
        <dbReference type="ARBA" id="ARBA00022723"/>
    </source>
</evidence>
<dbReference type="SUPFAM" id="SSF53067">
    <property type="entry name" value="Actin-like ATPase domain"/>
    <property type="match status" value="2"/>
</dbReference>
<name>A0ABS4NHB5_9THEO</name>
<feature type="domain" description="DUF2229" evidence="6">
    <location>
        <begin position="671"/>
        <end position="890"/>
    </location>
</feature>
<gene>
    <name evidence="7" type="ORF">J2Z80_002613</name>
</gene>
<reference evidence="7" key="1">
    <citation type="submission" date="2021-03" db="EMBL/GenBank/DDBJ databases">
        <title>Genomic Encyclopedia of Type Strains, Phase IV (KMG-IV): sequencing the most valuable type-strain genomes for metagenomic binning, comparative biology and taxonomic classification.</title>
        <authorList>
            <person name="Goeker M."/>
        </authorList>
    </citation>
    <scope>NUCLEOTIDE SEQUENCE</scope>
    <source>
        <strain evidence="7">DSM 101588</strain>
    </source>
</reference>
<dbReference type="CDD" id="cd24035">
    <property type="entry name" value="ASKHA_NBD_O66634-like_rpt2"/>
    <property type="match status" value="1"/>
</dbReference>
<dbReference type="NCBIfam" id="TIGR00241">
    <property type="entry name" value="CoA_E_activ"/>
    <property type="match status" value="2"/>
</dbReference>
<evidence type="ECO:0000259" key="6">
    <source>
        <dbReference type="Pfam" id="PF09989"/>
    </source>
</evidence>
<proteinExistence type="predicted"/>
<dbReference type="InterPro" id="IPR018709">
    <property type="entry name" value="CoA_activase_DUF2229"/>
</dbReference>
<organism evidence="7 8">
    <name type="scientific">Thermoanaerobacterium butyriciformans</name>
    <dbReference type="NCBI Taxonomy" id="1702242"/>
    <lineage>
        <taxon>Bacteria</taxon>
        <taxon>Bacillati</taxon>
        <taxon>Bacillota</taxon>
        <taxon>Clostridia</taxon>
        <taxon>Thermoanaerobacterales</taxon>
        <taxon>Thermoanaerobacteraceae</taxon>
        <taxon>Thermoanaerobacterium</taxon>
    </lineage>
</organism>
<protein>
    <submittedName>
        <fullName evidence="7">CoA-substrate-specific enzyme activase</fullName>
    </submittedName>
</protein>
<keyword evidence="4" id="KW-0411">Iron-sulfur</keyword>
<feature type="domain" description="ATPase BadF/BadG/BcrA/BcrD type" evidence="5">
    <location>
        <begin position="8"/>
        <end position="258"/>
    </location>
</feature>
<dbReference type="Pfam" id="PF09989">
    <property type="entry name" value="DUF2229"/>
    <property type="match status" value="1"/>
</dbReference>
<dbReference type="InterPro" id="IPR051805">
    <property type="entry name" value="Dehydratase_Activator_Redct"/>
</dbReference>
<dbReference type="InterPro" id="IPR008275">
    <property type="entry name" value="CoA_E_activase_dom"/>
</dbReference>
<sequence length="1420" mass="158082">MNRNLHYLGIDVGSTTAKIVILNENDEIIYSRYERHLSNIKDTIVNLIDDAYSKFGDLVVSAAVTGSGGMAVSEWLNMPFVQEVIAGTKTVERFFPEVDVVIELGGEDAKITYFDGTIEQRMNSSCAGGTGAFIDQMASLLKTDAQGLNELAKNYKVIYPIAARCGVFAKTDIQPLLNEGTAREDIAASIFQAVVNQTISGLACGRPIKGNVAFLGGPLYFLPELRKRFIETLNLKDEEVIIPENSQLAVAIGAALSANNDEITTLKDLRDKVHTLPYKVKNDVERLRPLFADEDEYKEFKERHKGIDVLKKDIKDARGGLFLGIDAGSTTTKLVLIDEDGAIVYSYYGSNEGNPLNSVIKVLLDIYEKMPDGAYIANSTVTGYGENLIKAALMVDIGEIETIAHYKASEHFLPGVDFILDIGGQDMKCIRIRDGIIDSIMLNEACSSGCGSFLETFASSLNMSIDEFTEAALKAQNPVDLGSRCTVFMNSRVKQAQKEGASLGDISAGLSYSVIKNALYKVIKIRDPKELGEKIIVQGGTFLNDAILRSFELITGRNAVRPQIAGLMGAYGAALIAKERYSGGISTIFTKDKLESFTAEVSSGRCNKCTNRCLLTINKFNDGRVFVSGNRCERGAGKEITNNDIPNLYDYKYKKIFGYKPLSEDEAYRGTIGIPRVLNMYENYPLWFTFFTRLGFRVILSDRSSKRLYESGMDTIPSDSACYPAKIVHGHIINLINKGIKTIFYPCIPVEQNVFEDADNHYNCPIVSSYAEVIRNNMDVLKEKDILFMNPFLALDDKEKLAKRLYEELRVFGVSKGEVENALKEAFDEDKRVKEDIERKGEEVLKYLRDTGKRGIVLAGRPYHLDPEINHGIPEIITSLGVAVLTEDSVAHLGKLERKLRVVDQWMYHTRLYAAASFVADSENLELVQLTSFGCGIDAVTSDQVQEILSSREKIFTLIKIDEGTNVGSIKIRIRSLIAAINERKDEKRVKTSYTMNRILFTDEMRKRHTILAPQMSPIHFQFLQEAFNVSGYNLEVLPSVDKPAVEEGLKYVNNDACFPSIIVVGQLIEALKSGKYDLNNTSVIITQTGGGCRATNYIGFLRKALKDAGFENIPVISLNFVGMEKNPGFKITPGLLNKAFIGLVYGDLLQNVLLRVRPYEKIPGSANKLYEKWVTKCIESVKSGDLKLFKKNVHQIVHDFENLEINNVVKPKVGIVGEILVKYHPTANNSIVDVLEKEGAEVILPNLIDFLLFILDHANEKYKYLSGSKIRQILQNIGIAGLEFYRKEMRKALEKSKRFISPKTLNELKELASPIVSLGNITGEGWYLTAEMVELLKEGISNIVCIQPFACLPNHITGKGVIKALRELYKEANIVAVDYDPGASEVNQLNRIKLMLSVAFKKLEKSNETFEQIAATEKI</sequence>
<evidence type="ECO:0000313" key="8">
    <source>
        <dbReference type="Proteomes" id="UP001166402"/>
    </source>
</evidence>
<keyword evidence="2" id="KW-0479">Metal-binding</keyword>
<dbReference type="PANTHER" id="PTHR32329">
    <property type="entry name" value="BIFUNCTIONAL PROTEIN [INCLUDES 2-HYDROXYACYL-COA DEHYDRATASE (N-TER) AND ITS ACTIVATOR DOMAIN (C_TERM)-RELATED"/>
    <property type="match status" value="1"/>
</dbReference>